<name>A0A1G4MDW7_LACFM</name>
<accession>A0A1G4MDW7</accession>
<dbReference type="PROSITE" id="PS00058">
    <property type="entry name" value="DNA_MISMATCH_REPAIR_1"/>
    <property type="match status" value="1"/>
</dbReference>
<gene>
    <name evidence="8" type="ORF">LAFE_0E12662G</name>
</gene>
<feature type="region of interest" description="Disordered" evidence="5">
    <location>
        <begin position="427"/>
        <end position="448"/>
    </location>
</feature>
<dbReference type="SUPFAM" id="SSF54211">
    <property type="entry name" value="Ribosomal protein S5 domain 2-like"/>
    <property type="match status" value="1"/>
</dbReference>
<evidence type="ECO:0000256" key="3">
    <source>
        <dbReference type="ARBA" id="ARBA00070941"/>
    </source>
</evidence>
<dbReference type="GO" id="GO:0000710">
    <property type="term" value="P:meiotic mismatch repair"/>
    <property type="evidence" value="ECO:0007669"/>
    <property type="project" value="UniProtKB-ARBA"/>
</dbReference>
<dbReference type="NCBIfam" id="TIGR00585">
    <property type="entry name" value="mutl"/>
    <property type="match status" value="1"/>
</dbReference>
<comment type="similarity">
    <text evidence="1">Belongs to the DNA mismatch repair MutL/HexB family.</text>
</comment>
<feature type="domain" description="MutL C-terminal dimerisation" evidence="6">
    <location>
        <begin position="681"/>
        <end position="832"/>
    </location>
</feature>
<dbReference type="InterPro" id="IPR014762">
    <property type="entry name" value="DNA_mismatch_repair_CS"/>
</dbReference>
<dbReference type="FunFam" id="3.30.1370.100:FF:000001">
    <property type="entry name" value="Mismatch repair endonuclease pms1, putative"/>
    <property type="match status" value="1"/>
</dbReference>
<dbReference type="SUPFAM" id="SSF55874">
    <property type="entry name" value="ATPase domain of HSP90 chaperone/DNA topoisomerase II/histidine kinase"/>
    <property type="match status" value="1"/>
</dbReference>
<dbReference type="InterPro" id="IPR014721">
    <property type="entry name" value="Ribsml_uS5_D2-typ_fold_subgr"/>
</dbReference>
<evidence type="ECO:0000256" key="4">
    <source>
        <dbReference type="SAM" id="Coils"/>
    </source>
</evidence>
<dbReference type="InterPro" id="IPR038973">
    <property type="entry name" value="MutL/Mlh/Pms-like"/>
</dbReference>
<dbReference type="InterPro" id="IPR042120">
    <property type="entry name" value="MutL_C_dimsub"/>
</dbReference>
<dbReference type="GO" id="GO:0140664">
    <property type="term" value="F:ATP-dependent DNA damage sensor activity"/>
    <property type="evidence" value="ECO:0007669"/>
    <property type="project" value="InterPro"/>
</dbReference>
<keyword evidence="9" id="KW-1185">Reference proteome</keyword>
<organism evidence="8 9">
    <name type="scientific">Lachancea fermentati</name>
    <name type="common">Zygosaccharomyces fermentati</name>
    <dbReference type="NCBI Taxonomy" id="4955"/>
    <lineage>
        <taxon>Eukaryota</taxon>
        <taxon>Fungi</taxon>
        <taxon>Dikarya</taxon>
        <taxon>Ascomycota</taxon>
        <taxon>Saccharomycotina</taxon>
        <taxon>Saccharomycetes</taxon>
        <taxon>Saccharomycetales</taxon>
        <taxon>Saccharomycetaceae</taxon>
        <taxon>Lachancea</taxon>
    </lineage>
</organism>
<dbReference type="PANTHER" id="PTHR10073">
    <property type="entry name" value="DNA MISMATCH REPAIR PROTEIN MLH, PMS, MUTL"/>
    <property type="match status" value="1"/>
</dbReference>
<dbReference type="SUPFAM" id="SSF118116">
    <property type="entry name" value="DNA mismatch repair protein MutL"/>
    <property type="match status" value="1"/>
</dbReference>
<evidence type="ECO:0000256" key="1">
    <source>
        <dbReference type="ARBA" id="ARBA00006082"/>
    </source>
</evidence>
<keyword evidence="2" id="KW-0227">DNA damage</keyword>
<dbReference type="Gene3D" id="3.30.1370.100">
    <property type="entry name" value="MutL, C-terminal domain, regulatory subdomain"/>
    <property type="match status" value="1"/>
</dbReference>
<protein>
    <recommendedName>
        <fullName evidence="3">DNA mismatch repair protein PMS1</fullName>
    </recommendedName>
</protein>
<dbReference type="Pfam" id="PF08676">
    <property type="entry name" value="MutL_C"/>
    <property type="match status" value="1"/>
</dbReference>
<dbReference type="EMBL" id="LT598488">
    <property type="protein sequence ID" value="SCW02033.1"/>
    <property type="molecule type" value="Genomic_DNA"/>
</dbReference>
<dbReference type="OMA" id="SFNNVQY"/>
<evidence type="ECO:0000259" key="7">
    <source>
        <dbReference type="SMART" id="SM01340"/>
    </source>
</evidence>
<feature type="domain" description="DNA mismatch repair protein S5" evidence="7">
    <location>
        <begin position="216"/>
        <end position="358"/>
    </location>
</feature>
<feature type="coiled-coil region" evidence="4">
    <location>
        <begin position="542"/>
        <end position="569"/>
    </location>
</feature>
<reference evidence="9" key="1">
    <citation type="submission" date="2016-03" db="EMBL/GenBank/DDBJ databases">
        <authorList>
            <person name="Devillers H."/>
        </authorList>
    </citation>
    <scope>NUCLEOTIDE SEQUENCE [LARGE SCALE GENOMIC DNA]</scope>
</reference>
<dbReference type="CDD" id="cd03484">
    <property type="entry name" value="MutL_Trans_hPMS_2_like"/>
    <property type="match status" value="1"/>
</dbReference>
<dbReference type="FunFam" id="3.30.565.10:FF:000014">
    <property type="entry name" value="Mismatch repair endonuclease pms1, putative"/>
    <property type="match status" value="1"/>
</dbReference>
<evidence type="ECO:0000256" key="5">
    <source>
        <dbReference type="SAM" id="MobiDB-lite"/>
    </source>
</evidence>
<keyword evidence="4" id="KW-0175">Coiled coil</keyword>
<dbReference type="InterPro" id="IPR037198">
    <property type="entry name" value="MutL_C_sf"/>
</dbReference>
<dbReference type="SMART" id="SM00853">
    <property type="entry name" value="MutL_C"/>
    <property type="match status" value="1"/>
</dbReference>
<dbReference type="OrthoDB" id="10263226at2759"/>
<evidence type="ECO:0000313" key="9">
    <source>
        <dbReference type="Proteomes" id="UP000190831"/>
    </source>
</evidence>
<dbReference type="InterPro" id="IPR013507">
    <property type="entry name" value="DNA_mismatch_S5_2-like"/>
</dbReference>
<dbReference type="Gene3D" id="3.30.1540.20">
    <property type="entry name" value="MutL, C-terminal domain, dimerisation subdomain"/>
    <property type="match status" value="1"/>
</dbReference>
<dbReference type="FunFam" id="3.30.230.10:FF:000070">
    <property type="entry name" value="mismatch repair endonuclease PMS2"/>
    <property type="match status" value="1"/>
</dbReference>
<sequence length="878" mass="99119">MNARIAAINTNDVHKITSGQVIVDLTSAVKELVDNSIDAGADQIELIFKNYGMESFECIDNGAGISEENYASIALKHYTSKISNYQDVSRVTTLGFRGEALSSLSAIANIVVITTTNPPKAAKLEFDFGGNLVKNTVTSRNKGTTVQVSHLFNSLPVRKKEFTKNHKRIFNKCITLLQAYTIIQDNIKISVWHATSNGRKSLVLSSTKSQGLPKRILSVFGSSGMKGLSEINMDLDLNSSKPRISKMYAEEPYWESLDYRIQLTGYISKNSFGCGRNAKDRQFVYINKRPVEHPQLLKCCNEVYRTFNNVQYPALFLNFEIAPELLDINITPDKRTVLLHNEDLVLDVLREKLGEFYSSQEMVLPLAASLKSNDSENSVSKRRKLESTSSEISSTYGDDDDDHNRDAIYRTPLERIDEGARGLINNKKNDTRLDEKNSCDDRDTTGLSHDEMDVAGVKVTMISPNGHETNVQRTLDSFAHPTTNTATLFVNDSGEEEEEEIVTVEVGDKKLKEKAVLTKDNDLIFSQENANESSCACHSNHNHDLDLELNDENDDAITLENEQQHVEEDEEIEEDIEEGIVAQQGEINVRVSMPNSVPTSRNSLKGGDSTAPQLQSTRVSLALEIDHLNTSFRHALTFCGKMGQDGHETKIQKNEQIENFDEGEKYLTLTVSKADFKEMTIIGQFNLGFILATRRLNHKFDLFILDQHASDEKFNFEMLQKSTTFKSQRLIAPQPIEMSIIDELIVMDNLAVFERNGFKLEVDENQPQGSRVKLISLPVSKRTIFDSSDLNELIHLVKETDGLNKMNVRCSKIRAMFAMRACRSSIMVGKPLTRKAMTRVVRHLSELDKPWNCPHGRPTMRHLMELRDWDSFKTDYEL</sequence>
<dbReference type="Pfam" id="PF13589">
    <property type="entry name" value="HATPase_c_3"/>
    <property type="match status" value="1"/>
</dbReference>
<evidence type="ECO:0000259" key="6">
    <source>
        <dbReference type="SMART" id="SM00853"/>
    </source>
</evidence>
<dbReference type="PANTHER" id="PTHR10073:SF52">
    <property type="entry name" value="MISMATCH REPAIR ENDONUCLEASE PMS2"/>
    <property type="match status" value="1"/>
</dbReference>
<dbReference type="STRING" id="4955.A0A1G4MDW7"/>
<dbReference type="AlphaFoldDB" id="A0A1G4MDW7"/>
<evidence type="ECO:0000256" key="2">
    <source>
        <dbReference type="ARBA" id="ARBA00022763"/>
    </source>
</evidence>
<feature type="compositionally biased region" description="Polar residues" evidence="5">
    <location>
        <begin position="387"/>
        <end position="396"/>
    </location>
</feature>
<dbReference type="GO" id="GO:0016887">
    <property type="term" value="F:ATP hydrolysis activity"/>
    <property type="evidence" value="ECO:0007669"/>
    <property type="project" value="InterPro"/>
</dbReference>
<dbReference type="Proteomes" id="UP000190831">
    <property type="component" value="Chromosome E"/>
</dbReference>
<dbReference type="InterPro" id="IPR014790">
    <property type="entry name" value="MutL_C"/>
</dbReference>
<dbReference type="InterPro" id="IPR042121">
    <property type="entry name" value="MutL_C_regsub"/>
</dbReference>
<dbReference type="GO" id="GO:0005524">
    <property type="term" value="F:ATP binding"/>
    <property type="evidence" value="ECO:0007669"/>
    <property type="project" value="InterPro"/>
</dbReference>
<dbReference type="InterPro" id="IPR020568">
    <property type="entry name" value="Ribosomal_Su5_D2-typ_SF"/>
</dbReference>
<dbReference type="SMART" id="SM01340">
    <property type="entry name" value="DNA_mis_repair"/>
    <property type="match status" value="1"/>
</dbReference>
<dbReference type="InterPro" id="IPR036890">
    <property type="entry name" value="HATPase_C_sf"/>
</dbReference>
<proteinExistence type="inferred from homology"/>
<dbReference type="Pfam" id="PF01119">
    <property type="entry name" value="DNA_mis_repair"/>
    <property type="match status" value="1"/>
</dbReference>
<dbReference type="InterPro" id="IPR002099">
    <property type="entry name" value="MutL/Mlh/PMS"/>
</dbReference>
<dbReference type="GO" id="GO:0032389">
    <property type="term" value="C:MutLalpha complex"/>
    <property type="evidence" value="ECO:0007669"/>
    <property type="project" value="TreeGrafter"/>
</dbReference>
<evidence type="ECO:0000313" key="8">
    <source>
        <dbReference type="EMBL" id="SCW02033.1"/>
    </source>
</evidence>
<dbReference type="GO" id="GO:0030983">
    <property type="term" value="F:mismatched DNA binding"/>
    <property type="evidence" value="ECO:0007669"/>
    <property type="project" value="InterPro"/>
</dbReference>
<dbReference type="Gene3D" id="3.30.230.10">
    <property type="match status" value="1"/>
</dbReference>
<feature type="region of interest" description="Disordered" evidence="5">
    <location>
        <begin position="375"/>
        <end position="405"/>
    </location>
</feature>
<dbReference type="CDD" id="cd16926">
    <property type="entry name" value="HATPase_MutL-MLH-PMS-like"/>
    <property type="match status" value="1"/>
</dbReference>
<dbReference type="Gene3D" id="3.30.565.10">
    <property type="entry name" value="Histidine kinase-like ATPase, C-terminal domain"/>
    <property type="match status" value="1"/>
</dbReference>